<dbReference type="GO" id="GO:0016787">
    <property type="term" value="F:hydrolase activity"/>
    <property type="evidence" value="ECO:0007669"/>
    <property type="project" value="UniProtKB-KW"/>
</dbReference>
<dbReference type="NCBIfam" id="TIGR01484">
    <property type="entry name" value="HAD-SF-IIB"/>
    <property type="match status" value="1"/>
</dbReference>
<feature type="compositionally biased region" description="Polar residues" evidence="6">
    <location>
        <begin position="106"/>
        <end position="121"/>
    </location>
</feature>
<comment type="similarity">
    <text evidence="5">Belongs to the HAD-like hydrolase superfamily. Cof family.</text>
</comment>
<evidence type="ECO:0000256" key="2">
    <source>
        <dbReference type="ARBA" id="ARBA00022723"/>
    </source>
</evidence>
<comment type="caution">
    <text evidence="7">The sequence shown here is derived from an EMBL/GenBank/DDBJ whole genome shotgun (WGS) entry which is preliminary data.</text>
</comment>
<sequence length="466" mass="51330">MTSPDSMVAASVYARRPKGVRVPAGLNPYKLVACDMDGTLLNSKHSISDYTRTVLSQLLARGVHIIFATGRPFTDVYRIKRRLNIFAATKLIPTPGLQVVTPVEPSPTSRYPSGSPNSSCHSVLPPTPSSTCSGTGANETEKIVPRCFAITSNGACIYNEANERIYERTIDPRLVQELYSMFMDDPEVNINVFRGVDEADRQQQGYTNPSDQPDDKASEEWICRYPSDLEAALYKESRFTFRVVSNLEKTFPVDRVSEIFFLCYNPEKSSVVESDISKRMKELTDELKLETSVRVAPSATYCLDIVPSDVSKASALQHVLDKLDLTMNDCIAFGDGLNDVELLSSKKLPHLEVIGRNDDDAVARKLSEIFDIRVEPGDIENPLSSSTVEDGMLRRILTQVPASLWPVACISPVQSVGGHCDMVYSDEVAVTAKPAMPEAPTLSAWTADLVAGLRRQAAIPRNRATC</sequence>
<accession>A0A504WUV4</accession>
<comment type="cofactor">
    <cofactor evidence="1">
        <name>Mg(2+)</name>
        <dbReference type="ChEBI" id="CHEBI:18420"/>
    </cofactor>
</comment>
<dbReference type="SUPFAM" id="SSF56784">
    <property type="entry name" value="HAD-like"/>
    <property type="match status" value="1"/>
</dbReference>
<dbReference type="AlphaFoldDB" id="A0A504WUV4"/>
<gene>
    <name evidence="7" type="ORF">CGC20_13385</name>
</gene>
<dbReference type="InterPro" id="IPR023214">
    <property type="entry name" value="HAD_sf"/>
</dbReference>
<keyword evidence="4" id="KW-0460">Magnesium</keyword>
<evidence type="ECO:0000256" key="3">
    <source>
        <dbReference type="ARBA" id="ARBA00022801"/>
    </source>
</evidence>
<evidence type="ECO:0000256" key="6">
    <source>
        <dbReference type="SAM" id="MobiDB-lite"/>
    </source>
</evidence>
<name>A0A504WUV4_LEIDO</name>
<dbReference type="VEuPathDB" id="TriTrypDB:LdBPK_281490.1"/>
<dbReference type="EMBL" id="RHLD01000012">
    <property type="protein sequence ID" value="TPP40492.1"/>
    <property type="molecule type" value="Genomic_DNA"/>
</dbReference>
<dbReference type="GO" id="GO:0046872">
    <property type="term" value="F:metal ion binding"/>
    <property type="evidence" value="ECO:0007669"/>
    <property type="project" value="UniProtKB-KW"/>
</dbReference>
<dbReference type="Proteomes" id="UP000318821">
    <property type="component" value="Unassembled WGS sequence"/>
</dbReference>
<dbReference type="PANTHER" id="PTHR47267">
    <property type="match status" value="1"/>
</dbReference>
<dbReference type="PANTHER" id="PTHR47267:SF4">
    <property type="entry name" value="PYRIDOXAL PHOSPHATE PHOSPHATASE YIGL"/>
    <property type="match status" value="1"/>
</dbReference>
<dbReference type="VEuPathDB" id="TriTrypDB:LdCL_280019600"/>
<dbReference type="PROSITE" id="PS01228">
    <property type="entry name" value="COF_1"/>
    <property type="match status" value="1"/>
</dbReference>
<evidence type="ECO:0000313" key="8">
    <source>
        <dbReference type="Proteomes" id="UP000318821"/>
    </source>
</evidence>
<keyword evidence="3 7" id="KW-0378">Hydrolase</keyword>
<dbReference type="Gene3D" id="3.40.50.1000">
    <property type="entry name" value="HAD superfamily/HAD-like"/>
    <property type="match status" value="2"/>
</dbReference>
<proteinExistence type="inferred from homology"/>
<feature type="region of interest" description="Disordered" evidence="6">
    <location>
        <begin position="103"/>
        <end position="136"/>
    </location>
</feature>
<organism evidence="7 8">
    <name type="scientific">Leishmania donovani</name>
    <dbReference type="NCBI Taxonomy" id="5661"/>
    <lineage>
        <taxon>Eukaryota</taxon>
        <taxon>Discoba</taxon>
        <taxon>Euglenozoa</taxon>
        <taxon>Kinetoplastea</taxon>
        <taxon>Metakinetoplastina</taxon>
        <taxon>Trypanosomatida</taxon>
        <taxon>Trypanosomatidae</taxon>
        <taxon>Leishmaniinae</taxon>
        <taxon>Leishmania</taxon>
    </lineage>
</organism>
<evidence type="ECO:0000256" key="5">
    <source>
        <dbReference type="ARBA" id="ARBA00034778"/>
    </source>
</evidence>
<dbReference type="InterPro" id="IPR036412">
    <property type="entry name" value="HAD-like_sf"/>
</dbReference>
<dbReference type="VEuPathDB" id="TriTrypDB:LDHU3_28.1880"/>
<protein>
    <submittedName>
        <fullName evidence="7">Haloacid dehalogenase-like hydrolase family protein</fullName>
    </submittedName>
</protein>
<keyword evidence="2" id="KW-0479">Metal-binding</keyword>
<reference evidence="8" key="1">
    <citation type="submission" date="2019-02" db="EMBL/GenBank/DDBJ databases">
        <title>FDA dAtabase for Regulatory Grade micrObial Sequences (FDA-ARGOS): Supporting development and validation of Infectious Disease Dx tests.</title>
        <authorList>
            <person name="Duncan R."/>
            <person name="Fisher C."/>
            <person name="Tallon L."/>
            <person name="Sadzewicz L."/>
            <person name="Sengamalay N."/>
            <person name="Ott S."/>
            <person name="Godinez A."/>
            <person name="Nagaraj S."/>
            <person name="Vavikolanu K."/>
            <person name="Vyas G."/>
            <person name="Nadendla S."/>
            <person name="Aluvathingal J."/>
            <person name="Sichtig H."/>
        </authorList>
    </citation>
    <scope>NUCLEOTIDE SEQUENCE [LARGE SCALE GENOMIC DNA]</scope>
    <source>
        <strain evidence="8">FDAARGOS_360</strain>
    </source>
</reference>
<evidence type="ECO:0000256" key="1">
    <source>
        <dbReference type="ARBA" id="ARBA00001946"/>
    </source>
</evidence>
<evidence type="ECO:0000256" key="4">
    <source>
        <dbReference type="ARBA" id="ARBA00022842"/>
    </source>
</evidence>
<evidence type="ECO:0000313" key="7">
    <source>
        <dbReference type="EMBL" id="TPP40492.1"/>
    </source>
</evidence>
<dbReference type="InterPro" id="IPR006379">
    <property type="entry name" value="HAD-SF_hydro_IIB"/>
</dbReference>
<dbReference type="Pfam" id="PF08282">
    <property type="entry name" value="Hydrolase_3"/>
    <property type="match status" value="2"/>
</dbReference>